<dbReference type="SUPFAM" id="SSF52540">
    <property type="entry name" value="P-loop containing nucleoside triphosphate hydrolases"/>
    <property type="match status" value="2"/>
</dbReference>
<proteinExistence type="inferred from homology"/>
<evidence type="ECO:0000256" key="5">
    <source>
        <dbReference type="ARBA" id="ARBA00022741"/>
    </source>
</evidence>
<accession>A0ABX1CNB9</accession>
<evidence type="ECO:0000256" key="8">
    <source>
        <dbReference type="ARBA" id="ARBA00023186"/>
    </source>
</evidence>
<evidence type="ECO:0000256" key="4">
    <source>
        <dbReference type="ARBA" id="ARBA00022737"/>
    </source>
</evidence>
<comment type="subunit">
    <text evidence="13">Homohexamer; The oligomerization is ATP-dependent.</text>
</comment>
<comment type="subcellular location">
    <subcellularLocation>
        <location evidence="1 13">Cytoplasm</location>
    </subcellularLocation>
</comment>
<evidence type="ECO:0000256" key="6">
    <source>
        <dbReference type="ARBA" id="ARBA00022840"/>
    </source>
</evidence>
<keyword evidence="13" id="KW-0963">Cytoplasm</keyword>
<dbReference type="InterPro" id="IPR036628">
    <property type="entry name" value="Clp_N_dom_sf"/>
</dbReference>
<dbReference type="InterPro" id="IPR050130">
    <property type="entry name" value="ClpA_ClpB"/>
</dbReference>
<dbReference type="Gene3D" id="1.10.1780.10">
    <property type="entry name" value="Clp, N-terminal domain"/>
    <property type="match status" value="1"/>
</dbReference>
<keyword evidence="13" id="KW-0346">Stress response</keyword>
<dbReference type="PROSITE" id="PS51903">
    <property type="entry name" value="CLP_R"/>
    <property type="match status" value="1"/>
</dbReference>
<dbReference type="InterPro" id="IPR003959">
    <property type="entry name" value="ATPase_AAA_core"/>
</dbReference>
<dbReference type="RefSeq" id="WP_168134228.1">
    <property type="nucleotide sequence ID" value="NZ_JAAVJH010000004.1"/>
</dbReference>
<dbReference type="Pfam" id="PF02861">
    <property type="entry name" value="Clp_N"/>
    <property type="match status" value="1"/>
</dbReference>
<evidence type="ECO:0000256" key="10">
    <source>
        <dbReference type="ARBA" id="ARBA00026057"/>
    </source>
</evidence>
<dbReference type="PANTHER" id="PTHR11638:SF18">
    <property type="entry name" value="HEAT SHOCK PROTEIN 104"/>
    <property type="match status" value="1"/>
</dbReference>
<organism evidence="15 16">
    <name type="scientific">Sphingomonas corticis</name>
    <dbReference type="NCBI Taxonomy" id="2722791"/>
    <lineage>
        <taxon>Bacteria</taxon>
        <taxon>Pseudomonadati</taxon>
        <taxon>Pseudomonadota</taxon>
        <taxon>Alphaproteobacteria</taxon>
        <taxon>Sphingomonadales</taxon>
        <taxon>Sphingomonadaceae</taxon>
        <taxon>Sphingomonas</taxon>
    </lineage>
</organism>
<dbReference type="Proteomes" id="UP000732399">
    <property type="component" value="Unassembled WGS sequence"/>
</dbReference>
<evidence type="ECO:0000256" key="7">
    <source>
        <dbReference type="ARBA" id="ARBA00023054"/>
    </source>
</evidence>
<gene>
    <name evidence="13 15" type="primary">clpB</name>
    <name evidence="15" type="ORF">HBH26_08915</name>
</gene>
<evidence type="ECO:0000256" key="9">
    <source>
        <dbReference type="ARBA" id="ARBA00025613"/>
    </source>
</evidence>
<dbReference type="InterPro" id="IPR019489">
    <property type="entry name" value="Clp_ATPase_C"/>
</dbReference>
<keyword evidence="8 12" id="KW-0143">Chaperone</keyword>
<evidence type="ECO:0000256" key="2">
    <source>
        <dbReference type="ARBA" id="ARBA00008675"/>
    </source>
</evidence>
<comment type="function">
    <text evidence="9">Part of a stress-induced multi-chaperone system, it is involved in the recovery of the cell from heat-induced damage, in cooperation with DnaK, DnaJ and GrpE. Acts before DnaK, in the processing of protein aggregates. Protein binding stimulates the ATPase activity; ATP hydrolysis unfolds the denatured protein aggregates, which probably helps expose new hydrophobic binding sites on the surface of ClpB-bound aggregates, contributing to the solubilization and refolding of denatured protein aggregates by DnaK.</text>
</comment>
<dbReference type="NCBIfam" id="TIGR03346">
    <property type="entry name" value="chaperone_ClpB"/>
    <property type="match status" value="1"/>
</dbReference>
<dbReference type="Pfam" id="PF17871">
    <property type="entry name" value="AAA_lid_9"/>
    <property type="match status" value="1"/>
</dbReference>
<dbReference type="Gene3D" id="1.10.8.60">
    <property type="match status" value="1"/>
</dbReference>
<dbReference type="PROSITE" id="PS00870">
    <property type="entry name" value="CLPAB_1"/>
    <property type="match status" value="1"/>
</dbReference>
<evidence type="ECO:0000256" key="1">
    <source>
        <dbReference type="ARBA" id="ARBA00004496"/>
    </source>
</evidence>
<dbReference type="SMART" id="SM00382">
    <property type="entry name" value="AAA"/>
    <property type="match status" value="2"/>
</dbReference>
<evidence type="ECO:0000256" key="11">
    <source>
        <dbReference type="PROSITE-ProRule" id="PRU01251"/>
    </source>
</evidence>
<dbReference type="PANTHER" id="PTHR11638">
    <property type="entry name" value="ATP-DEPENDENT CLP PROTEASE"/>
    <property type="match status" value="1"/>
</dbReference>
<keyword evidence="7 13" id="KW-0175">Coiled coil</keyword>
<dbReference type="SUPFAM" id="SSF81923">
    <property type="entry name" value="Double Clp-N motif"/>
    <property type="match status" value="1"/>
</dbReference>
<feature type="coiled-coil region" evidence="13">
    <location>
        <begin position="415"/>
        <end position="495"/>
    </location>
</feature>
<dbReference type="PROSITE" id="PS00871">
    <property type="entry name" value="CLPAB_2"/>
    <property type="match status" value="1"/>
</dbReference>
<dbReference type="PRINTS" id="PR00300">
    <property type="entry name" value="CLPPROTEASEA"/>
</dbReference>
<dbReference type="InterPro" id="IPR028299">
    <property type="entry name" value="ClpA/B_CS2"/>
</dbReference>
<keyword evidence="16" id="KW-1185">Reference proteome</keyword>
<dbReference type="InterPro" id="IPR001270">
    <property type="entry name" value="ClpA/B"/>
</dbReference>
<dbReference type="InterPro" id="IPR003593">
    <property type="entry name" value="AAA+_ATPase"/>
</dbReference>
<evidence type="ECO:0000313" key="16">
    <source>
        <dbReference type="Proteomes" id="UP000732399"/>
    </source>
</evidence>
<dbReference type="Gene3D" id="3.40.50.300">
    <property type="entry name" value="P-loop containing nucleotide triphosphate hydrolases"/>
    <property type="match status" value="3"/>
</dbReference>
<keyword evidence="5 12" id="KW-0547">Nucleotide-binding</keyword>
<dbReference type="InterPro" id="IPR041546">
    <property type="entry name" value="ClpA/ClpB_AAA_lid"/>
</dbReference>
<dbReference type="Pfam" id="PF07724">
    <property type="entry name" value="AAA_2"/>
    <property type="match status" value="1"/>
</dbReference>
<feature type="domain" description="Clp R" evidence="14">
    <location>
        <begin position="3"/>
        <end position="149"/>
    </location>
</feature>
<evidence type="ECO:0000256" key="3">
    <source>
        <dbReference type="ARBA" id="ARBA00017574"/>
    </source>
</evidence>
<evidence type="ECO:0000256" key="12">
    <source>
        <dbReference type="RuleBase" id="RU004432"/>
    </source>
</evidence>
<evidence type="ECO:0000313" key="15">
    <source>
        <dbReference type="EMBL" id="NJR78706.1"/>
    </source>
</evidence>
<reference evidence="15 16" key="1">
    <citation type="submission" date="2020-03" db="EMBL/GenBank/DDBJ databases">
        <authorList>
            <person name="Wang L."/>
            <person name="He N."/>
            <person name="Li Y."/>
            <person name="Fang Y."/>
            <person name="Zhang F."/>
        </authorList>
    </citation>
    <scope>NUCLEOTIDE SEQUENCE [LARGE SCALE GENOMIC DNA]</scope>
    <source>
        <strain evidence="15 16">36D10-4-7</strain>
    </source>
</reference>
<dbReference type="InterPro" id="IPR004176">
    <property type="entry name" value="Clp_R_N"/>
</dbReference>
<keyword evidence="4 11" id="KW-0677">Repeat</keyword>
<dbReference type="InterPro" id="IPR027417">
    <property type="entry name" value="P-loop_NTPase"/>
</dbReference>
<dbReference type="Pfam" id="PF00004">
    <property type="entry name" value="AAA"/>
    <property type="match status" value="1"/>
</dbReference>
<dbReference type="InterPro" id="IPR017730">
    <property type="entry name" value="Chaperonin_ClpB"/>
</dbReference>
<comment type="caution">
    <text evidence="15">The sequence shown here is derived from an EMBL/GenBank/DDBJ whole genome shotgun (WGS) entry which is preliminary data.</text>
</comment>
<evidence type="ECO:0000256" key="13">
    <source>
        <dbReference type="RuleBase" id="RU362034"/>
    </source>
</evidence>
<name>A0ABX1CNB9_9SPHN</name>
<dbReference type="CDD" id="cd19499">
    <property type="entry name" value="RecA-like_ClpB_Hsp104-like"/>
    <property type="match status" value="1"/>
</dbReference>
<comment type="subunit">
    <text evidence="10">Homohexamer. The oligomerization is ATP-dependent.</text>
</comment>
<dbReference type="CDD" id="cd00009">
    <property type="entry name" value="AAA"/>
    <property type="match status" value="1"/>
</dbReference>
<dbReference type="Pfam" id="PF10431">
    <property type="entry name" value="ClpB_D2-small"/>
    <property type="match status" value="1"/>
</dbReference>
<evidence type="ECO:0000259" key="14">
    <source>
        <dbReference type="PROSITE" id="PS51903"/>
    </source>
</evidence>
<dbReference type="EMBL" id="JAAVJH010000004">
    <property type="protein sequence ID" value="NJR78706.1"/>
    <property type="molecule type" value="Genomic_DNA"/>
</dbReference>
<dbReference type="InterPro" id="IPR018368">
    <property type="entry name" value="ClpA/B_CS1"/>
</dbReference>
<protein>
    <recommendedName>
        <fullName evidence="3 13">Chaperone protein ClpB</fullName>
    </recommendedName>
</protein>
<keyword evidence="6 12" id="KW-0067">ATP-binding</keyword>
<comment type="similarity">
    <text evidence="2 12">Belongs to the ClpA/ClpB family.</text>
</comment>
<sequence>MNLEKFTDRAKGFLQSAQTVAIRMSHQQIAPEHLLKALLEDEQGMASGLITAAGGDPKRALAETDAALAKIPAVSGSGAQNQPGLSADAVRVLDQAEQIATRAGDSYVTVERLLVALALSLNTAAGKALKAANATPEALNAAIVSLRGGRTADTASAEDRYDALKKFARDLTQAARDGKLDPVIGRDEEIRRTIQVLARRTKNNPVLIGEPGVGKTAIAEGLSLRIANGDVPDGLKDKTLMALDMGALIAGAKYRGEFEERLKGVIDEVKAAEGDVILFIDEMHTLIGAGKSDGAMDASNLLKPALARGELHCVGATTLDEYRKYVEKDPALQRRFQPVFVGEPTVEDTISILRGLKEKYELHHGVRITDGALVSAATLSNRYITDRFLPDKAIDLMDEAASRIRMEVESKPEEIETLDRRILRLKIEREGLKRETDAASVDRLETLEGELANLEQQSAELTTRWQAEKDKIAGEAKLKEQLDAARLELEQAQRQGDLAKAGELSYGRIPALERELAEAQGATAGAMLREEVTSDDIAGVVSRWTGVPVDRMLEGEREKLLKMEEVLGKRVIGQADAVRAVSTAVRRARAGLQDPNRPLGSFLFLGPTGVGKTELTKALAEFLFDDANAMVRIDMSEFMEKHAVARLIGAPPGYVGYEEGGVLTEAVRRRPYQVVLFDEVEKAHGDVFNVLLQVLDDGRLTDGQGRTVDFSNTLIILTSNLGSQYLANLDEGQDVEAVEPQVMDVVRAHFRPEFLNRLDEVILFHRLGQAHMGPIVDIQVARVGRLLADRKVTLDLTDAARAWLGRVGYDPVYGARPLKRAVQRYLQDPLAELILRGEVKDGAAVHVDEDDGKLSLRVG</sequence>
<dbReference type="SMART" id="SM01086">
    <property type="entry name" value="ClpB_D2-small"/>
    <property type="match status" value="1"/>
</dbReference>